<name>A0A5C8KEG6_9BACT</name>
<sequence>MKKLYRASSSTWLLLLLLFSCQPRAWQASIGTAQSDISVDHNLPEDGTAEATIAPYREKVTTQMSEVIGYSEAELTKGDYESPLGNFVVDLLLEESRVLYDQPIDLAVATNGGFRSPIPAGEVTMGNAFELMPFENEMLVLTLDGPTMQELFDFAARTRIAPMANATYTALQGKASNITIGGKAFDPAKQYTVVTTDYLANGGDNMTMFSKALASEKVGILMRDLIVLHIRKLTASQKKIKQDTAPRVTFHP</sequence>
<proteinExistence type="predicted"/>
<organism evidence="3 4">
    <name type="scientific">Pontibacter qinzhouensis</name>
    <dbReference type="NCBI Taxonomy" id="2603253"/>
    <lineage>
        <taxon>Bacteria</taxon>
        <taxon>Pseudomonadati</taxon>
        <taxon>Bacteroidota</taxon>
        <taxon>Cytophagia</taxon>
        <taxon>Cytophagales</taxon>
        <taxon>Hymenobacteraceae</taxon>
        <taxon>Pontibacter</taxon>
    </lineage>
</organism>
<dbReference type="Proteomes" id="UP000321926">
    <property type="component" value="Unassembled WGS sequence"/>
</dbReference>
<dbReference type="Pfam" id="PF02872">
    <property type="entry name" value="5_nucleotid_C"/>
    <property type="match status" value="1"/>
</dbReference>
<evidence type="ECO:0000256" key="1">
    <source>
        <dbReference type="SAM" id="SignalP"/>
    </source>
</evidence>
<dbReference type="PANTHER" id="PTHR11575">
    <property type="entry name" value="5'-NUCLEOTIDASE-RELATED"/>
    <property type="match status" value="1"/>
</dbReference>
<gene>
    <name evidence="3" type="ORF">FVR03_03265</name>
</gene>
<accession>A0A5C8KEG6</accession>
<keyword evidence="1" id="KW-0732">Signal</keyword>
<dbReference type="Gene3D" id="3.90.780.10">
    <property type="entry name" value="5'-Nucleotidase, C-terminal domain"/>
    <property type="match status" value="1"/>
</dbReference>
<dbReference type="SUPFAM" id="SSF55816">
    <property type="entry name" value="5'-nucleotidase (syn. UDP-sugar hydrolase), C-terminal domain"/>
    <property type="match status" value="1"/>
</dbReference>
<dbReference type="GO" id="GO:0016787">
    <property type="term" value="F:hydrolase activity"/>
    <property type="evidence" value="ECO:0007669"/>
    <property type="project" value="InterPro"/>
</dbReference>
<dbReference type="RefSeq" id="WP_147920338.1">
    <property type="nucleotide sequence ID" value="NZ_VRTY01000008.1"/>
</dbReference>
<dbReference type="PANTHER" id="PTHR11575:SF24">
    <property type="entry name" value="5'-NUCLEOTIDASE"/>
    <property type="match status" value="1"/>
</dbReference>
<evidence type="ECO:0000313" key="3">
    <source>
        <dbReference type="EMBL" id="TXK51563.1"/>
    </source>
</evidence>
<evidence type="ECO:0000313" key="4">
    <source>
        <dbReference type="Proteomes" id="UP000321926"/>
    </source>
</evidence>
<protein>
    <recommendedName>
        <fullName evidence="2">5'-Nucleotidase C-terminal domain-containing protein</fullName>
    </recommendedName>
</protein>
<feature type="signal peptide" evidence="1">
    <location>
        <begin position="1"/>
        <end position="25"/>
    </location>
</feature>
<dbReference type="PROSITE" id="PS51257">
    <property type="entry name" value="PROKAR_LIPOPROTEIN"/>
    <property type="match status" value="1"/>
</dbReference>
<dbReference type="InterPro" id="IPR036907">
    <property type="entry name" value="5'-Nucleotdase_C_sf"/>
</dbReference>
<dbReference type="InterPro" id="IPR008334">
    <property type="entry name" value="5'-Nucleotdase_C"/>
</dbReference>
<dbReference type="PRINTS" id="PR01607">
    <property type="entry name" value="APYRASEFAMLY"/>
</dbReference>
<evidence type="ECO:0000259" key="2">
    <source>
        <dbReference type="Pfam" id="PF02872"/>
    </source>
</evidence>
<dbReference type="EMBL" id="VRTY01000008">
    <property type="protein sequence ID" value="TXK51563.1"/>
    <property type="molecule type" value="Genomic_DNA"/>
</dbReference>
<dbReference type="GO" id="GO:0009166">
    <property type="term" value="P:nucleotide catabolic process"/>
    <property type="evidence" value="ECO:0007669"/>
    <property type="project" value="InterPro"/>
</dbReference>
<feature type="chain" id="PRO_5022866632" description="5'-Nucleotidase C-terminal domain-containing protein" evidence="1">
    <location>
        <begin position="26"/>
        <end position="252"/>
    </location>
</feature>
<keyword evidence="4" id="KW-1185">Reference proteome</keyword>
<comment type="caution">
    <text evidence="3">The sequence shown here is derived from an EMBL/GenBank/DDBJ whole genome shotgun (WGS) entry which is preliminary data.</text>
</comment>
<dbReference type="AlphaFoldDB" id="A0A5C8KEG6"/>
<dbReference type="InterPro" id="IPR006179">
    <property type="entry name" value="5_nucleotidase/apyrase"/>
</dbReference>
<dbReference type="OrthoDB" id="4762412at2"/>
<feature type="domain" description="5'-Nucleotidase C-terminal" evidence="2">
    <location>
        <begin position="75"/>
        <end position="210"/>
    </location>
</feature>
<reference evidence="3 4" key="1">
    <citation type="submission" date="2019-08" db="EMBL/GenBank/DDBJ databases">
        <authorList>
            <person name="Shi S."/>
        </authorList>
    </citation>
    <scope>NUCLEOTIDE SEQUENCE [LARGE SCALE GENOMIC DNA]</scope>
    <source>
        <strain evidence="3 4">GY10130</strain>
    </source>
</reference>